<evidence type="ECO:0000256" key="1">
    <source>
        <dbReference type="ARBA" id="ARBA00005532"/>
    </source>
</evidence>
<dbReference type="GO" id="GO:0070125">
    <property type="term" value="P:mitochondrial translational elongation"/>
    <property type="evidence" value="ECO:0007669"/>
    <property type="project" value="TreeGrafter"/>
</dbReference>
<evidence type="ECO:0000256" key="3">
    <source>
        <dbReference type="ARBA" id="ARBA00022917"/>
    </source>
</evidence>
<dbReference type="GO" id="GO:0003746">
    <property type="term" value="F:translation elongation factor activity"/>
    <property type="evidence" value="ECO:0007669"/>
    <property type="project" value="UniProtKB-UniRule"/>
</dbReference>
<dbReference type="InterPro" id="IPR014039">
    <property type="entry name" value="Transl_elong_EFTs/EF1B_dimer"/>
</dbReference>
<proteinExistence type="inferred from homology"/>
<dbReference type="Gene3D" id="3.30.479.20">
    <property type="entry name" value="Elongation factor Ts, dimerisation domain"/>
    <property type="match status" value="2"/>
</dbReference>
<dbReference type="FunFam" id="1.10.286.20:FF:000001">
    <property type="entry name" value="Elongation factor Ts"/>
    <property type="match status" value="1"/>
</dbReference>
<dbReference type="InterPro" id="IPR009060">
    <property type="entry name" value="UBA-like_sf"/>
</dbReference>
<dbReference type="Gene3D" id="1.10.8.10">
    <property type="entry name" value="DNA helicase RuvA subunit, C-terminal domain"/>
    <property type="match status" value="1"/>
</dbReference>
<protein>
    <recommendedName>
        <fullName evidence="4">Elongation factor Ts, mitochondrial</fullName>
        <shortName evidence="4">EF-Ts</shortName>
        <shortName evidence="4">EF-TsMt</shortName>
    </recommendedName>
</protein>
<dbReference type="CDD" id="cd14275">
    <property type="entry name" value="UBA_EF-Ts"/>
    <property type="match status" value="1"/>
</dbReference>
<comment type="function">
    <text evidence="4 5">Associates with the EF-Tu.GDP complex and induces the exchange of GDP to GTP. It remains bound to the aminoacyl-tRNA.EF-Tu.GTP complex up to the GTP hydrolysis stage on the ribosome.</text>
</comment>
<dbReference type="PANTHER" id="PTHR11741:SF0">
    <property type="entry name" value="ELONGATION FACTOR TS, MITOCHONDRIAL"/>
    <property type="match status" value="1"/>
</dbReference>
<gene>
    <name evidence="7" type="ORF">GUITHDRAFT_164335</name>
</gene>
<dbReference type="OrthoDB" id="277235at2759"/>
<dbReference type="NCBIfam" id="TIGR00116">
    <property type="entry name" value="tsf"/>
    <property type="match status" value="1"/>
</dbReference>
<accession>L1IZA9</accession>
<dbReference type="FunFam" id="1.10.8.10:FF:000001">
    <property type="entry name" value="Elongation factor Ts"/>
    <property type="match status" value="1"/>
</dbReference>
<comment type="subcellular location">
    <subcellularLocation>
        <location evidence="4">Mitochondrion</location>
    </subcellularLocation>
</comment>
<reference evidence="7 9" key="1">
    <citation type="journal article" date="2012" name="Nature">
        <title>Algal genomes reveal evolutionary mosaicism and the fate of nucleomorphs.</title>
        <authorList>
            <consortium name="DOE Joint Genome Institute"/>
            <person name="Curtis B.A."/>
            <person name="Tanifuji G."/>
            <person name="Burki F."/>
            <person name="Gruber A."/>
            <person name="Irimia M."/>
            <person name="Maruyama S."/>
            <person name="Arias M.C."/>
            <person name="Ball S.G."/>
            <person name="Gile G.H."/>
            <person name="Hirakawa Y."/>
            <person name="Hopkins J.F."/>
            <person name="Kuo A."/>
            <person name="Rensing S.A."/>
            <person name="Schmutz J."/>
            <person name="Symeonidi A."/>
            <person name="Elias M."/>
            <person name="Eveleigh R.J."/>
            <person name="Herman E.K."/>
            <person name="Klute M.J."/>
            <person name="Nakayama T."/>
            <person name="Obornik M."/>
            <person name="Reyes-Prieto A."/>
            <person name="Armbrust E.V."/>
            <person name="Aves S.J."/>
            <person name="Beiko R.G."/>
            <person name="Coutinho P."/>
            <person name="Dacks J.B."/>
            <person name="Durnford D.G."/>
            <person name="Fast N.M."/>
            <person name="Green B.R."/>
            <person name="Grisdale C.J."/>
            <person name="Hempel F."/>
            <person name="Henrissat B."/>
            <person name="Hoppner M.P."/>
            <person name="Ishida K."/>
            <person name="Kim E."/>
            <person name="Koreny L."/>
            <person name="Kroth P.G."/>
            <person name="Liu Y."/>
            <person name="Malik S.B."/>
            <person name="Maier U.G."/>
            <person name="McRose D."/>
            <person name="Mock T."/>
            <person name="Neilson J.A."/>
            <person name="Onodera N.T."/>
            <person name="Poole A.M."/>
            <person name="Pritham E.J."/>
            <person name="Richards T.A."/>
            <person name="Rocap G."/>
            <person name="Roy S.W."/>
            <person name="Sarai C."/>
            <person name="Schaack S."/>
            <person name="Shirato S."/>
            <person name="Slamovits C.H."/>
            <person name="Spencer D.F."/>
            <person name="Suzuki S."/>
            <person name="Worden A.Z."/>
            <person name="Zauner S."/>
            <person name="Barry K."/>
            <person name="Bell C."/>
            <person name="Bharti A.K."/>
            <person name="Crow J.A."/>
            <person name="Grimwood J."/>
            <person name="Kramer R."/>
            <person name="Lindquist E."/>
            <person name="Lucas S."/>
            <person name="Salamov A."/>
            <person name="McFadden G.I."/>
            <person name="Lane C.E."/>
            <person name="Keeling P.J."/>
            <person name="Gray M.W."/>
            <person name="Grigoriev I.V."/>
            <person name="Archibald J.M."/>
        </authorList>
    </citation>
    <scope>NUCLEOTIDE SEQUENCE</scope>
    <source>
        <strain evidence="7 9">CCMP2712</strain>
    </source>
</reference>
<dbReference type="SUPFAM" id="SSF54713">
    <property type="entry name" value="Elongation factor Ts (EF-Ts), dimerisation domain"/>
    <property type="match status" value="1"/>
</dbReference>
<dbReference type="STRING" id="905079.L1IZA9"/>
<dbReference type="GO" id="GO:0005739">
    <property type="term" value="C:mitochondrion"/>
    <property type="evidence" value="ECO:0007669"/>
    <property type="project" value="UniProtKB-SubCell"/>
</dbReference>
<reference evidence="8" key="3">
    <citation type="submission" date="2016-03" db="UniProtKB">
        <authorList>
            <consortium name="EnsemblProtists"/>
        </authorList>
    </citation>
    <scope>IDENTIFICATION</scope>
</reference>
<evidence type="ECO:0000313" key="8">
    <source>
        <dbReference type="EnsemblProtists" id="EKX41608"/>
    </source>
</evidence>
<reference evidence="9" key="2">
    <citation type="submission" date="2012-11" db="EMBL/GenBank/DDBJ databases">
        <authorList>
            <person name="Kuo A."/>
            <person name="Curtis B.A."/>
            <person name="Tanifuji G."/>
            <person name="Burki F."/>
            <person name="Gruber A."/>
            <person name="Irimia M."/>
            <person name="Maruyama S."/>
            <person name="Arias M.C."/>
            <person name="Ball S.G."/>
            <person name="Gile G.H."/>
            <person name="Hirakawa Y."/>
            <person name="Hopkins J.F."/>
            <person name="Rensing S.A."/>
            <person name="Schmutz J."/>
            <person name="Symeonidi A."/>
            <person name="Elias M."/>
            <person name="Eveleigh R.J."/>
            <person name="Herman E.K."/>
            <person name="Klute M.J."/>
            <person name="Nakayama T."/>
            <person name="Obornik M."/>
            <person name="Reyes-Prieto A."/>
            <person name="Armbrust E.V."/>
            <person name="Aves S.J."/>
            <person name="Beiko R.G."/>
            <person name="Coutinho P."/>
            <person name="Dacks J.B."/>
            <person name="Durnford D.G."/>
            <person name="Fast N.M."/>
            <person name="Green B.R."/>
            <person name="Grisdale C."/>
            <person name="Hempe F."/>
            <person name="Henrissat B."/>
            <person name="Hoppner M.P."/>
            <person name="Ishida K.-I."/>
            <person name="Kim E."/>
            <person name="Koreny L."/>
            <person name="Kroth P.G."/>
            <person name="Liu Y."/>
            <person name="Malik S.-B."/>
            <person name="Maier U.G."/>
            <person name="McRose D."/>
            <person name="Mock T."/>
            <person name="Neilson J.A."/>
            <person name="Onodera N.T."/>
            <person name="Poole A.M."/>
            <person name="Pritham E.J."/>
            <person name="Richards T.A."/>
            <person name="Rocap G."/>
            <person name="Roy S.W."/>
            <person name="Sarai C."/>
            <person name="Schaack S."/>
            <person name="Shirato S."/>
            <person name="Slamovits C.H."/>
            <person name="Spencer D.F."/>
            <person name="Suzuki S."/>
            <person name="Worden A.Z."/>
            <person name="Zauner S."/>
            <person name="Barry K."/>
            <person name="Bell C."/>
            <person name="Bharti A.K."/>
            <person name="Crow J.A."/>
            <person name="Grimwood J."/>
            <person name="Kramer R."/>
            <person name="Lindquist E."/>
            <person name="Lucas S."/>
            <person name="Salamov A."/>
            <person name="McFadden G.I."/>
            <person name="Lane C.E."/>
            <person name="Keeling P.J."/>
            <person name="Gray M.W."/>
            <person name="Grigoriev I.V."/>
            <person name="Archibald J.M."/>
        </authorList>
    </citation>
    <scope>NUCLEOTIDE SEQUENCE</scope>
    <source>
        <strain evidence="9">CCMP2712</strain>
    </source>
</reference>
<evidence type="ECO:0000313" key="7">
    <source>
        <dbReference type="EMBL" id="EKX41608.1"/>
    </source>
</evidence>
<dbReference type="AlphaFoldDB" id="L1IZA9"/>
<keyword evidence="2 4" id="KW-0251">Elongation factor</keyword>
<dbReference type="SUPFAM" id="SSF46934">
    <property type="entry name" value="UBA-like"/>
    <property type="match status" value="1"/>
</dbReference>
<dbReference type="Proteomes" id="UP000011087">
    <property type="component" value="Unassembled WGS sequence"/>
</dbReference>
<name>L1IZA9_GUITC</name>
<evidence type="ECO:0000259" key="6">
    <source>
        <dbReference type="Pfam" id="PF00889"/>
    </source>
</evidence>
<dbReference type="KEGG" id="gtt:GUITHDRAFT_164335"/>
<feature type="domain" description="Translation elongation factor EFTs/EF1B dimerisation" evidence="6">
    <location>
        <begin position="106"/>
        <end position="334"/>
    </location>
</feature>
<keyword evidence="3 4" id="KW-0648">Protein biosynthesis</keyword>
<keyword evidence="4" id="KW-0496">Mitochondrion</keyword>
<dbReference type="InterPro" id="IPR001816">
    <property type="entry name" value="Transl_elong_EFTs/EF1B"/>
</dbReference>
<dbReference type="PROSITE" id="PS01127">
    <property type="entry name" value="EF_TS_2"/>
    <property type="match status" value="1"/>
</dbReference>
<dbReference type="RefSeq" id="XP_005828588.1">
    <property type="nucleotide sequence ID" value="XM_005828531.1"/>
</dbReference>
<sequence>MLARSMLARCVRARPIVQSVRAAVCAYARADLRAFSTPASLVKELRDKTGSPMMDCKRALEACNGDMTTAMDWLRKKGIASAAKKIGRRSADGLVAVKLQDDKKSGAVVELNSETDFVAKNPIFKKLVEDICLVRLKTKSDMDVEDFKKETVASGPKSTSAVSIDEAVKEMVATVGENCQLRRAQKLEVSEGCIVKYIHTPMGDDVGKLGVLVALESSLSAKDLESFGMELAMHIAAASPKFNTVEDIPQAAIEKESEIFRAQGAESGKPKDVVERMIAGRLKKWHEEVVLHEQDYLIVGQNEKKKKVKDVIESASKTLGKPIKVKGFLRIKCGDESPEKAAE</sequence>
<dbReference type="HAMAP" id="MF_00050">
    <property type="entry name" value="EF_Ts"/>
    <property type="match status" value="1"/>
</dbReference>
<evidence type="ECO:0000256" key="5">
    <source>
        <dbReference type="RuleBase" id="RU000642"/>
    </source>
</evidence>
<dbReference type="Gene3D" id="1.10.286.20">
    <property type="match status" value="1"/>
</dbReference>
<comment type="similarity">
    <text evidence="1 4 5">Belongs to the EF-Ts family.</text>
</comment>
<dbReference type="InterPro" id="IPR018101">
    <property type="entry name" value="Transl_elong_Ts_CS"/>
</dbReference>
<dbReference type="GeneID" id="17298208"/>
<dbReference type="PANTHER" id="PTHR11741">
    <property type="entry name" value="ELONGATION FACTOR TS"/>
    <property type="match status" value="1"/>
</dbReference>
<keyword evidence="9" id="KW-1185">Reference proteome</keyword>
<dbReference type="PaxDb" id="55529-EKX41608"/>
<dbReference type="Pfam" id="PF00889">
    <property type="entry name" value="EF_TS"/>
    <property type="match status" value="1"/>
</dbReference>
<dbReference type="OMA" id="QEYMLDD"/>
<dbReference type="EnsemblProtists" id="EKX41608">
    <property type="protein sequence ID" value="EKX41608"/>
    <property type="gene ID" value="GUITHDRAFT_164335"/>
</dbReference>
<dbReference type="eggNOG" id="KOG1071">
    <property type="taxonomic scope" value="Eukaryota"/>
</dbReference>
<evidence type="ECO:0000256" key="4">
    <source>
        <dbReference type="HAMAP-Rule" id="MF_03135"/>
    </source>
</evidence>
<organism evidence="7">
    <name type="scientific">Guillardia theta (strain CCMP2712)</name>
    <name type="common">Cryptophyte</name>
    <dbReference type="NCBI Taxonomy" id="905079"/>
    <lineage>
        <taxon>Eukaryota</taxon>
        <taxon>Cryptophyceae</taxon>
        <taxon>Pyrenomonadales</taxon>
        <taxon>Geminigeraceae</taxon>
        <taxon>Guillardia</taxon>
    </lineage>
</organism>
<dbReference type="HOGENOM" id="CLU_047155_2_0_1"/>
<dbReference type="EMBL" id="JH993022">
    <property type="protein sequence ID" value="EKX41608.1"/>
    <property type="molecule type" value="Genomic_DNA"/>
</dbReference>
<evidence type="ECO:0000313" key="9">
    <source>
        <dbReference type="Proteomes" id="UP000011087"/>
    </source>
</evidence>
<evidence type="ECO:0000256" key="2">
    <source>
        <dbReference type="ARBA" id="ARBA00022768"/>
    </source>
</evidence>
<dbReference type="InterPro" id="IPR036402">
    <property type="entry name" value="EF-Ts_dimer_sf"/>
</dbReference>